<reference evidence="4" key="1">
    <citation type="journal article" date="2019" name="Int. J. Syst. Evol. Microbiol.">
        <title>The Global Catalogue of Microorganisms (GCM) 10K type strain sequencing project: providing services to taxonomists for standard genome sequencing and annotation.</title>
        <authorList>
            <consortium name="The Broad Institute Genomics Platform"/>
            <consortium name="The Broad Institute Genome Sequencing Center for Infectious Disease"/>
            <person name="Wu L."/>
            <person name="Ma J."/>
        </authorList>
    </citation>
    <scope>NUCLEOTIDE SEQUENCE [LARGE SCALE GENOMIC DNA]</scope>
    <source>
        <strain evidence="4">CGMCC 1.15288</strain>
    </source>
</reference>
<evidence type="ECO:0000256" key="1">
    <source>
        <dbReference type="SAM" id="MobiDB-lite"/>
    </source>
</evidence>
<dbReference type="EMBL" id="BMIA01000001">
    <property type="protein sequence ID" value="GGH20446.1"/>
    <property type="molecule type" value="Genomic_DNA"/>
</dbReference>
<dbReference type="RefSeq" id="WP_188927592.1">
    <property type="nucleotide sequence ID" value="NZ_BMIA01000001.1"/>
</dbReference>
<evidence type="ECO:0000313" key="3">
    <source>
        <dbReference type="EMBL" id="GGH20446.1"/>
    </source>
</evidence>
<dbReference type="Proteomes" id="UP000600214">
    <property type="component" value="Unassembled WGS sequence"/>
</dbReference>
<keyword evidence="2" id="KW-0732">Signal</keyword>
<organism evidence="3 4">
    <name type="scientific">Dyadobacter endophyticus</name>
    <dbReference type="NCBI Taxonomy" id="1749036"/>
    <lineage>
        <taxon>Bacteria</taxon>
        <taxon>Pseudomonadati</taxon>
        <taxon>Bacteroidota</taxon>
        <taxon>Cytophagia</taxon>
        <taxon>Cytophagales</taxon>
        <taxon>Spirosomataceae</taxon>
        <taxon>Dyadobacter</taxon>
    </lineage>
</organism>
<feature type="compositionally biased region" description="Polar residues" evidence="1">
    <location>
        <begin position="77"/>
        <end position="92"/>
    </location>
</feature>
<comment type="caution">
    <text evidence="3">The sequence shown here is derived from an EMBL/GenBank/DDBJ whole genome shotgun (WGS) entry which is preliminary data.</text>
</comment>
<sequence length="92" mass="9737">MKTRSKLSILPLVALLLGGTLALAANFPGRQAQRWTRTGGAASQNWEQGQVSGCQTSSGICQADFPDDYDPNEHTAEQNQSAASVVSNGYVP</sequence>
<feature type="region of interest" description="Disordered" evidence="1">
    <location>
        <begin position="67"/>
        <end position="92"/>
    </location>
</feature>
<evidence type="ECO:0000256" key="2">
    <source>
        <dbReference type="SAM" id="SignalP"/>
    </source>
</evidence>
<name>A0ABQ1YBZ2_9BACT</name>
<keyword evidence="4" id="KW-1185">Reference proteome</keyword>
<protein>
    <submittedName>
        <fullName evidence="3">Uncharacterized protein</fullName>
    </submittedName>
</protein>
<accession>A0ABQ1YBZ2</accession>
<gene>
    <name evidence="3" type="ORF">GCM10007423_00870</name>
</gene>
<proteinExistence type="predicted"/>
<feature type="signal peptide" evidence="2">
    <location>
        <begin position="1"/>
        <end position="24"/>
    </location>
</feature>
<evidence type="ECO:0000313" key="4">
    <source>
        <dbReference type="Proteomes" id="UP000600214"/>
    </source>
</evidence>
<feature type="chain" id="PRO_5047281416" evidence="2">
    <location>
        <begin position="25"/>
        <end position="92"/>
    </location>
</feature>